<proteinExistence type="predicted"/>
<dbReference type="EMBL" id="JACXSS010000001">
    <property type="protein sequence ID" value="MBD9358638.1"/>
    <property type="molecule type" value="Genomic_DNA"/>
</dbReference>
<name>A0ABR9D6C1_9GAMM</name>
<reference evidence="1 2" key="1">
    <citation type="submission" date="2020-09" db="EMBL/GenBank/DDBJ databases">
        <title>Methylomonas albis sp. nov. and Methylomonas fluvii sp. nov.: Two cold-adapted methanotrophs from the River Elbe and an amended description of Methylovulum psychrotolerans strain Eb1.</title>
        <authorList>
            <person name="Bussmann I.K."/>
            <person name="Klings K.-W."/>
            <person name="Warnstedt J."/>
            <person name="Hoppert M."/>
            <person name="Saborowski A."/>
            <person name="Horn F."/>
            <person name="Liebner S."/>
        </authorList>
    </citation>
    <scope>NUCLEOTIDE SEQUENCE [LARGE SCALE GENOMIC DNA]</scope>
    <source>
        <strain evidence="1 2">EbA</strain>
    </source>
</reference>
<evidence type="ECO:0000313" key="1">
    <source>
        <dbReference type="EMBL" id="MBD9358638.1"/>
    </source>
</evidence>
<evidence type="ECO:0000313" key="2">
    <source>
        <dbReference type="Proteomes" id="UP000652176"/>
    </source>
</evidence>
<gene>
    <name evidence="1" type="ORF">IE877_22630</name>
</gene>
<organism evidence="1 2">
    <name type="scientific">Methylomonas albis</name>
    <dbReference type="NCBI Taxonomy" id="1854563"/>
    <lineage>
        <taxon>Bacteria</taxon>
        <taxon>Pseudomonadati</taxon>
        <taxon>Pseudomonadota</taxon>
        <taxon>Gammaproteobacteria</taxon>
        <taxon>Methylococcales</taxon>
        <taxon>Methylococcaceae</taxon>
        <taxon>Methylomonas</taxon>
    </lineage>
</organism>
<sequence>MKKIITFLFFFLGVITFPSHASLVKGILEESKSFLVPDYFYPPELNSGGGWPGQQATIYSGASLIESKSYVNVEYDDAFFFIALEESYHIEVVNLNFYNYEFQGTFDPDVGPTGQWVFLGNSTQEQSFQVGYRKQYLDEIVLPLPSSLALYTSVLLGSSIWRISSQRKVNLAGVGPISEA</sequence>
<dbReference type="Proteomes" id="UP000652176">
    <property type="component" value="Unassembled WGS sequence"/>
</dbReference>
<evidence type="ECO:0008006" key="3">
    <source>
        <dbReference type="Google" id="ProtNLM"/>
    </source>
</evidence>
<accession>A0ABR9D6C1</accession>
<keyword evidence="2" id="KW-1185">Reference proteome</keyword>
<comment type="caution">
    <text evidence="1">The sequence shown here is derived from an EMBL/GenBank/DDBJ whole genome shotgun (WGS) entry which is preliminary data.</text>
</comment>
<protein>
    <recommendedName>
        <fullName evidence="3">PEP-CTERM protein-sorting domain-containing protein</fullName>
    </recommendedName>
</protein>
<dbReference type="RefSeq" id="WP_192376860.1">
    <property type="nucleotide sequence ID" value="NZ_CAJHIV010000001.1"/>
</dbReference>